<proteinExistence type="predicted"/>
<dbReference type="Pfam" id="PF12802">
    <property type="entry name" value="MarR_2"/>
    <property type="match status" value="1"/>
</dbReference>
<comment type="caution">
    <text evidence="3">The sequence shown here is derived from an EMBL/GenBank/DDBJ whole genome shotgun (WGS) entry which is preliminary data.</text>
</comment>
<dbReference type="InterPro" id="IPR036388">
    <property type="entry name" value="WH-like_DNA-bd_sf"/>
</dbReference>
<gene>
    <name evidence="3" type="ORF">RDV89_08745</name>
</gene>
<evidence type="ECO:0000313" key="3">
    <source>
        <dbReference type="EMBL" id="MDT9593154.1"/>
    </source>
</evidence>
<name>A0ABU3PV94_9ACTN</name>
<keyword evidence="4" id="KW-1185">Reference proteome</keyword>
<evidence type="ECO:0000313" key="4">
    <source>
        <dbReference type="Proteomes" id="UP001268542"/>
    </source>
</evidence>
<dbReference type="Proteomes" id="UP001268542">
    <property type="component" value="Unassembled WGS sequence"/>
</dbReference>
<reference evidence="3 4" key="1">
    <citation type="submission" date="2023-08" db="EMBL/GenBank/DDBJ databases">
        <title>Nocardioides seae sp. nov., a bacterium isolated from a soil.</title>
        <authorList>
            <person name="Wang X."/>
        </authorList>
    </citation>
    <scope>NUCLEOTIDE SEQUENCE [LARGE SCALE GENOMIC DNA]</scope>
    <source>
        <strain evidence="3 4">YZH12</strain>
    </source>
</reference>
<protein>
    <submittedName>
        <fullName evidence="3">MarR family transcriptional regulator</fullName>
    </submittedName>
</protein>
<feature type="domain" description="HTH marR-type" evidence="2">
    <location>
        <begin position="10"/>
        <end position="140"/>
    </location>
</feature>
<dbReference type="SUPFAM" id="SSF46785">
    <property type="entry name" value="Winged helix' DNA-binding domain"/>
    <property type="match status" value="1"/>
</dbReference>
<dbReference type="InterPro" id="IPR000835">
    <property type="entry name" value="HTH_MarR-typ"/>
</dbReference>
<dbReference type="RefSeq" id="WP_315732586.1">
    <property type="nucleotide sequence ID" value="NZ_JAVYII010000003.1"/>
</dbReference>
<organism evidence="3 4">
    <name type="scientific">Nocardioides imazamoxiresistens</name>
    <dbReference type="NCBI Taxonomy" id="3231893"/>
    <lineage>
        <taxon>Bacteria</taxon>
        <taxon>Bacillati</taxon>
        <taxon>Actinomycetota</taxon>
        <taxon>Actinomycetes</taxon>
        <taxon>Propionibacteriales</taxon>
        <taxon>Nocardioidaceae</taxon>
        <taxon>Nocardioides</taxon>
    </lineage>
</organism>
<dbReference type="EMBL" id="JAVYII010000003">
    <property type="protein sequence ID" value="MDT9593154.1"/>
    <property type="molecule type" value="Genomic_DNA"/>
</dbReference>
<feature type="region of interest" description="Disordered" evidence="1">
    <location>
        <begin position="82"/>
        <end position="101"/>
    </location>
</feature>
<feature type="compositionally biased region" description="Basic and acidic residues" evidence="1">
    <location>
        <begin position="82"/>
        <end position="94"/>
    </location>
</feature>
<evidence type="ECO:0000256" key="1">
    <source>
        <dbReference type="SAM" id="MobiDB-lite"/>
    </source>
</evidence>
<dbReference type="PROSITE" id="PS50995">
    <property type="entry name" value="HTH_MARR_2"/>
    <property type="match status" value="1"/>
</dbReference>
<accession>A0ABU3PV94</accession>
<dbReference type="PANTHER" id="PTHR33164:SF104">
    <property type="entry name" value="TRANSCRIPTIONAL REGULATORY PROTEIN"/>
    <property type="match status" value="1"/>
</dbReference>
<evidence type="ECO:0000259" key="2">
    <source>
        <dbReference type="PROSITE" id="PS50995"/>
    </source>
</evidence>
<dbReference type="PANTHER" id="PTHR33164">
    <property type="entry name" value="TRANSCRIPTIONAL REGULATOR, MARR FAMILY"/>
    <property type="match status" value="1"/>
</dbReference>
<dbReference type="InterPro" id="IPR036390">
    <property type="entry name" value="WH_DNA-bd_sf"/>
</dbReference>
<dbReference type="InterPro" id="IPR039422">
    <property type="entry name" value="MarR/SlyA-like"/>
</dbReference>
<dbReference type="PRINTS" id="PR00598">
    <property type="entry name" value="HTHMARR"/>
</dbReference>
<sequence length="152" mass="16188">MSSPRGWAESSSLVALRRVLARGATVRRVVARRAGLSDHELSALEMLSRDATGPGELAGALDVTRPAATGIVDRLVARGHAERRAHPADRRRTEVVVTDSGRGEARTHLLPMFLALAELDASFDDAEREVVARYLEGVVAALDAVAAEPTDG</sequence>
<dbReference type="SMART" id="SM00347">
    <property type="entry name" value="HTH_MARR"/>
    <property type="match status" value="1"/>
</dbReference>
<dbReference type="Gene3D" id="1.10.10.10">
    <property type="entry name" value="Winged helix-like DNA-binding domain superfamily/Winged helix DNA-binding domain"/>
    <property type="match status" value="1"/>
</dbReference>